<feature type="non-terminal residue" evidence="2">
    <location>
        <position position="114"/>
    </location>
</feature>
<dbReference type="Proteomes" id="UP000704712">
    <property type="component" value="Unassembled WGS sequence"/>
</dbReference>
<evidence type="ECO:0000256" key="1">
    <source>
        <dbReference type="SAM" id="MobiDB-lite"/>
    </source>
</evidence>
<name>A0A8S9TTF7_PHYIN</name>
<sequence>ICSICNRDQVQKSLKVAVRRNDLTVVEWLFAHFPGLNVTADVVKVATIKAEKSKPSEFVAGHVIHWNTDVMMSALHNDDPVIMLRWLQENMPEGDDERDIDREIRLSINNDERR</sequence>
<evidence type="ECO:0000313" key="3">
    <source>
        <dbReference type="Proteomes" id="UP000704712"/>
    </source>
</evidence>
<feature type="compositionally biased region" description="Basic and acidic residues" evidence="1">
    <location>
        <begin position="99"/>
        <end position="114"/>
    </location>
</feature>
<organism evidence="2 3">
    <name type="scientific">Phytophthora infestans</name>
    <name type="common">Potato late blight agent</name>
    <name type="synonym">Botrytis infestans</name>
    <dbReference type="NCBI Taxonomy" id="4787"/>
    <lineage>
        <taxon>Eukaryota</taxon>
        <taxon>Sar</taxon>
        <taxon>Stramenopiles</taxon>
        <taxon>Oomycota</taxon>
        <taxon>Peronosporomycetes</taxon>
        <taxon>Peronosporales</taxon>
        <taxon>Peronosporaceae</taxon>
        <taxon>Phytophthora</taxon>
    </lineage>
</organism>
<proteinExistence type="predicted"/>
<gene>
    <name evidence="2" type="ORF">GN958_ATG18692</name>
</gene>
<accession>A0A8S9TTF7</accession>
<evidence type="ECO:0000313" key="2">
    <source>
        <dbReference type="EMBL" id="KAF4132125.1"/>
    </source>
</evidence>
<reference evidence="2" key="1">
    <citation type="submission" date="2020-03" db="EMBL/GenBank/DDBJ databases">
        <title>Hybrid Assembly of Korean Phytophthora infestans isolates.</title>
        <authorList>
            <person name="Prokchorchik M."/>
            <person name="Lee Y."/>
            <person name="Seo J."/>
            <person name="Cho J.-H."/>
            <person name="Park Y.-E."/>
            <person name="Jang D.-C."/>
            <person name="Im J.-S."/>
            <person name="Choi J.-G."/>
            <person name="Park H.-J."/>
            <person name="Lee G.-B."/>
            <person name="Lee Y.-G."/>
            <person name="Hong S.-Y."/>
            <person name="Cho K."/>
            <person name="Sohn K.H."/>
        </authorList>
    </citation>
    <scope>NUCLEOTIDE SEQUENCE</scope>
    <source>
        <strain evidence="2">KR_2_A2</strain>
    </source>
</reference>
<dbReference type="AlphaFoldDB" id="A0A8S9TTF7"/>
<dbReference type="EMBL" id="JAACNO010002612">
    <property type="protein sequence ID" value="KAF4132125.1"/>
    <property type="molecule type" value="Genomic_DNA"/>
</dbReference>
<comment type="caution">
    <text evidence="2">The sequence shown here is derived from an EMBL/GenBank/DDBJ whole genome shotgun (WGS) entry which is preliminary data.</text>
</comment>
<protein>
    <submittedName>
        <fullName evidence="2">Uncharacterized protein</fullName>
    </submittedName>
</protein>
<feature type="region of interest" description="Disordered" evidence="1">
    <location>
        <begin position="93"/>
        <end position="114"/>
    </location>
</feature>